<accession>A0A645ED31</accession>
<protein>
    <submittedName>
        <fullName evidence="2">Uncharacterized protein</fullName>
    </submittedName>
</protein>
<dbReference type="EMBL" id="VSSQ01045831">
    <property type="protein sequence ID" value="MPM99750.1"/>
    <property type="molecule type" value="Genomic_DNA"/>
</dbReference>
<feature type="region of interest" description="Disordered" evidence="1">
    <location>
        <begin position="1"/>
        <end position="22"/>
    </location>
</feature>
<sequence>MGGGQGRLRHHLDVGQDDQPLAFATDKDPVLLAQMAPHPPRQRRRQALQVVGVEVGEGVAVGQRDREQANHPAALQELAQKTQGGQFAGQAARFLLRQFIHFQHAGDGGDDAAAQGADQGKQHPANAVAPAEQDLFTGIDDIEEPAQDFDLAVTPAQQFVPGTDPALLPVGIGDSAGQRDGQFDEML</sequence>
<dbReference type="AlphaFoldDB" id="A0A645ED31"/>
<comment type="caution">
    <text evidence="2">The sequence shown here is derived from an EMBL/GenBank/DDBJ whole genome shotgun (WGS) entry which is preliminary data.</text>
</comment>
<evidence type="ECO:0000313" key="2">
    <source>
        <dbReference type="EMBL" id="MPM99750.1"/>
    </source>
</evidence>
<proteinExistence type="predicted"/>
<evidence type="ECO:0000256" key="1">
    <source>
        <dbReference type="SAM" id="MobiDB-lite"/>
    </source>
</evidence>
<feature type="region of interest" description="Disordered" evidence="1">
    <location>
        <begin position="107"/>
        <end position="127"/>
    </location>
</feature>
<reference evidence="2" key="1">
    <citation type="submission" date="2019-08" db="EMBL/GenBank/DDBJ databases">
        <authorList>
            <person name="Kucharzyk K."/>
            <person name="Murdoch R.W."/>
            <person name="Higgins S."/>
            <person name="Loffler F."/>
        </authorList>
    </citation>
    <scope>NUCLEOTIDE SEQUENCE</scope>
</reference>
<gene>
    <name evidence="2" type="ORF">SDC9_146944</name>
</gene>
<name>A0A645ED31_9ZZZZ</name>
<organism evidence="2">
    <name type="scientific">bioreactor metagenome</name>
    <dbReference type="NCBI Taxonomy" id="1076179"/>
    <lineage>
        <taxon>unclassified sequences</taxon>
        <taxon>metagenomes</taxon>
        <taxon>ecological metagenomes</taxon>
    </lineage>
</organism>